<dbReference type="EMBL" id="GDHC01000310">
    <property type="protein sequence ID" value="JAQ18319.1"/>
    <property type="molecule type" value="Transcribed_RNA"/>
</dbReference>
<sequence length="221" mass="24888">MCNQILVTGYLQMTGVLKQIFGQGYRLKYPGQSTLYEDTFLPSWITFKTKTSFDDEVEEKDFDFVTICEVFGTNGRQGAIYLYRKINSSIITGADRVGNQQVDNTEQVIYMLENLMNKYVSELRALNGADGGATVESTTHQYINIHKSIEESVVGELLKLQFASLHIHDVNTHQDVKLILCDHRANPVNLPRPLGFPNLGVTYHSIVKLPRFSTMSDGETG</sequence>
<organism evidence="1">
    <name type="scientific">Lygus hesperus</name>
    <name type="common">Western plant bug</name>
    <dbReference type="NCBI Taxonomy" id="30085"/>
    <lineage>
        <taxon>Eukaryota</taxon>
        <taxon>Metazoa</taxon>
        <taxon>Ecdysozoa</taxon>
        <taxon>Arthropoda</taxon>
        <taxon>Hexapoda</taxon>
        <taxon>Insecta</taxon>
        <taxon>Pterygota</taxon>
        <taxon>Neoptera</taxon>
        <taxon>Paraneoptera</taxon>
        <taxon>Hemiptera</taxon>
        <taxon>Heteroptera</taxon>
        <taxon>Panheteroptera</taxon>
        <taxon>Cimicomorpha</taxon>
        <taxon>Miridae</taxon>
        <taxon>Mirini</taxon>
        <taxon>Lygus</taxon>
    </lineage>
</organism>
<accession>A0A0A9WDH9</accession>
<gene>
    <name evidence="1" type="primary">unc-80_0</name>
    <name evidence="1" type="ORF">CM83_2963</name>
    <name evidence="2" type="ORF">g.12710</name>
</gene>
<reference evidence="1" key="1">
    <citation type="journal article" date="2014" name="PLoS ONE">
        <title>Transcriptome-Based Identification of ABC Transporters in the Western Tarnished Plant Bug Lygus hesperus.</title>
        <authorList>
            <person name="Hull J.J."/>
            <person name="Chaney K."/>
            <person name="Geib S.M."/>
            <person name="Fabrick J.A."/>
            <person name="Brent C.S."/>
            <person name="Walsh D."/>
            <person name="Lavine L.C."/>
        </authorList>
    </citation>
    <scope>NUCLEOTIDE SEQUENCE</scope>
</reference>
<dbReference type="AlphaFoldDB" id="A0A0A9WDH9"/>
<evidence type="ECO:0000313" key="1">
    <source>
        <dbReference type="EMBL" id="JAG06497.1"/>
    </source>
</evidence>
<reference evidence="1" key="2">
    <citation type="submission" date="2014-07" db="EMBL/GenBank/DDBJ databases">
        <authorList>
            <person name="Hull J."/>
        </authorList>
    </citation>
    <scope>NUCLEOTIDE SEQUENCE</scope>
</reference>
<name>A0A0A9WDH9_LYGHE</name>
<dbReference type="EMBL" id="GBHO01037107">
    <property type="protein sequence ID" value="JAG06497.1"/>
    <property type="molecule type" value="Transcribed_RNA"/>
</dbReference>
<protein>
    <submittedName>
        <fullName evidence="1">Protein unc-80</fullName>
    </submittedName>
</protein>
<reference evidence="2" key="3">
    <citation type="journal article" date="2016" name="Gigascience">
        <title>De novo construction of an expanded transcriptome assembly for the western tarnished plant bug, Lygus hesperus.</title>
        <authorList>
            <person name="Tassone E.E."/>
            <person name="Geib S.M."/>
            <person name="Hall B."/>
            <person name="Fabrick J.A."/>
            <person name="Brent C.S."/>
            <person name="Hull J.J."/>
        </authorList>
    </citation>
    <scope>NUCLEOTIDE SEQUENCE</scope>
</reference>
<proteinExistence type="predicted"/>
<evidence type="ECO:0000313" key="2">
    <source>
        <dbReference type="EMBL" id="JAQ18319.1"/>
    </source>
</evidence>